<keyword evidence="4" id="KW-0408">Iron</keyword>
<gene>
    <name evidence="7" type="ORF">UFOPK2646_01081</name>
    <name evidence="8" type="ORF">UFOPK3707_00853</name>
</gene>
<feature type="domain" description="Cysteine-rich" evidence="6">
    <location>
        <begin position="182"/>
        <end position="259"/>
    </location>
</feature>
<dbReference type="GO" id="GO:0016491">
    <property type="term" value="F:oxidoreductase activity"/>
    <property type="evidence" value="ECO:0007669"/>
    <property type="project" value="UniProtKB-ARBA"/>
</dbReference>
<evidence type="ECO:0000256" key="3">
    <source>
        <dbReference type="ARBA" id="ARBA00022737"/>
    </source>
</evidence>
<accession>A0A6J7IL09</accession>
<evidence type="ECO:0000256" key="1">
    <source>
        <dbReference type="ARBA" id="ARBA00022485"/>
    </source>
</evidence>
<dbReference type="EMBL" id="CAEZYB010000149">
    <property type="protein sequence ID" value="CAB4713143.1"/>
    <property type="molecule type" value="Genomic_DNA"/>
</dbReference>
<dbReference type="PANTHER" id="PTHR32479:SF19">
    <property type="entry name" value="ANAEROBIC GLYCEROL-3-PHOSPHATE DEHYDROGENASE SUBUNIT C"/>
    <property type="match status" value="1"/>
</dbReference>
<dbReference type="GO" id="GO:0051539">
    <property type="term" value="F:4 iron, 4 sulfur cluster binding"/>
    <property type="evidence" value="ECO:0007669"/>
    <property type="project" value="UniProtKB-KW"/>
</dbReference>
<dbReference type="PANTHER" id="PTHR32479">
    <property type="entry name" value="GLYCOLATE OXIDASE IRON-SULFUR SUBUNIT"/>
    <property type="match status" value="1"/>
</dbReference>
<dbReference type="AlphaFoldDB" id="A0A6J7IL09"/>
<keyword evidence="1" id="KW-0004">4Fe-4S</keyword>
<evidence type="ECO:0000259" key="6">
    <source>
        <dbReference type="Pfam" id="PF02754"/>
    </source>
</evidence>
<evidence type="ECO:0000313" key="7">
    <source>
        <dbReference type="EMBL" id="CAB4713143.1"/>
    </source>
</evidence>
<keyword evidence="2" id="KW-0479">Metal-binding</keyword>
<keyword evidence="3" id="KW-0677">Repeat</keyword>
<sequence>MLKVTKKVPSRFIMGINNFGRRVLSKDVLPLWNPQLPGGGTSRVGIINTEADILYFPSCVNSLFGSPDGVTGLNEAFLLLCSRANIKVRVPEDIASLCCGTPWKSKGLLAGYESMSSQTRKALIKGASAQGIPVVSDSTSCTDGLADLVKKEGGIEIVDALAFISEKVLPVLKVQKKISSLALHPTCSGVQLGLNAAMHEIASAISDEVVIPENWACCGYAGDRGMLHPELTQSATRAEAREITARTFEKYASSNRPCEIGLSDATGQIYVHLLQLLEEASRP</sequence>
<evidence type="ECO:0000313" key="8">
    <source>
        <dbReference type="EMBL" id="CAB4931014.1"/>
    </source>
</evidence>
<name>A0A6J7IL09_9ZZZZ</name>
<evidence type="ECO:0000256" key="5">
    <source>
        <dbReference type="ARBA" id="ARBA00023014"/>
    </source>
</evidence>
<reference evidence="8" key="1">
    <citation type="submission" date="2020-05" db="EMBL/GenBank/DDBJ databases">
        <authorList>
            <person name="Chiriac C."/>
            <person name="Salcher M."/>
            <person name="Ghai R."/>
            <person name="Kavagutti S V."/>
        </authorList>
    </citation>
    <scope>NUCLEOTIDE SEQUENCE</scope>
</reference>
<organism evidence="8">
    <name type="scientific">freshwater metagenome</name>
    <dbReference type="NCBI Taxonomy" id="449393"/>
    <lineage>
        <taxon>unclassified sequences</taxon>
        <taxon>metagenomes</taxon>
        <taxon>ecological metagenomes</taxon>
    </lineage>
</organism>
<dbReference type="GO" id="GO:0046872">
    <property type="term" value="F:metal ion binding"/>
    <property type="evidence" value="ECO:0007669"/>
    <property type="project" value="UniProtKB-KW"/>
</dbReference>
<evidence type="ECO:0000256" key="4">
    <source>
        <dbReference type="ARBA" id="ARBA00023004"/>
    </source>
</evidence>
<keyword evidence="5" id="KW-0411">Iron-sulfur</keyword>
<dbReference type="Pfam" id="PF02754">
    <property type="entry name" value="CCG"/>
    <property type="match status" value="1"/>
</dbReference>
<evidence type="ECO:0000256" key="2">
    <source>
        <dbReference type="ARBA" id="ARBA00022723"/>
    </source>
</evidence>
<protein>
    <submittedName>
        <fullName evidence="8">Unannotated protein</fullName>
    </submittedName>
</protein>
<dbReference type="InterPro" id="IPR004017">
    <property type="entry name" value="Cys_rich_dom"/>
</dbReference>
<dbReference type="EMBL" id="CAFBMY010000145">
    <property type="protein sequence ID" value="CAB4931014.1"/>
    <property type="molecule type" value="Genomic_DNA"/>
</dbReference>
<proteinExistence type="predicted"/>